<dbReference type="RefSeq" id="WP_111612753.1">
    <property type="nucleotide sequence ID" value="NZ_QLLK01000011.1"/>
</dbReference>
<gene>
    <name evidence="1" type="ORF">LV83_03427</name>
</gene>
<reference evidence="1 2" key="1">
    <citation type="submission" date="2018-06" db="EMBL/GenBank/DDBJ databases">
        <title>Genomic Encyclopedia of Archaeal and Bacterial Type Strains, Phase II (KMG-II): from individual species to whole genera.</title>
        <authorList>
            <person name="Goeker M."/>
        </authorList>
    </citation>
    <scope>NUCLEOTIDE SEQUENCE [LARGE SCALE GENOMIC DNA]</scope>
    <source>
        <strain evidence="1 2">DSM 23446</strain>
    </source>
</reference>
<evidence type="ECO:0000313" key="1">
    <source>
        <dbReference type="EMBL" id="RAI85983.1"/>
    </source>
</evidence>
<dbReference type="Proteomes" id="UP000249610">
    <property type="component" value="Unassembled WGS sequence"/>
</dbReference>
<name>A0A327P2S7_9BACT</name>
<accession>A0A327P2S7</accession>
<sequence length="79" mass="9246">MALQYIQDKEGKTTGVIIPIEEWQALKSKYSELNKDFDNSPDLTSWQKEILDDRLSDYYSDPDNVNDFEETLKNIESEP</sequence>
<comment type="caution">
    <text evidence="1">The sequence shown here is derived from an EMBL/GenBank/DDBJ whole genome shotgun (WGS) entry which is preliminary data.</text>
</comment>
<dbReference type="InterPro" id="IPR013406">
    <property type="entry name" value="CHP02574_addiction_mod"/>
</dbReference>
<dbReference type="OrthoDB" id="798979at2"/>
<keyword evidence="2" id="KW-1185">Reference proteome</keyword>
<evidence type="ECO:0000313" key="2">
    <source>
        <dbReference type="Proteomes" id="UP000249610"/>
    </source>
</evidence>
<proteinExistence type="predicted"/>
<dbReference type="EMBL" id="QLLK01000011">
    <property type="protein sequence ID" value="RAI85983.1"/>
    <property type="molecule type" value="Genomic_DNA"/>
</dbReference>
<dbReference type="AlphaFoldDB" id="A0A327P2S7"/>
<organism evidence="1 2">
    <name type="scientific">Algoriphagus yeomjeoni</name>
    <dbReference type="NCBI Taxonomy" id="291403"/>
    <lineage>
        <taxon>Bacteria</taxon>
        <taxon>Pseudomonadati</taxon>
        <taxon>Bacteroidota</taxon>
        <taxon>Cytophagia</taxon>
        <taxon>Cytophagales</taxon>
        <taxon>Cyclobacteriaceae</taxon>
        <taxon>Algoriphagus</taxon>
    </lineage>
</organism>
<protein>
    <submittedName>
        <fullName evidence="1">Putative addiction module component</fullName>
    </submittedName>
</protein>
<dbReference type="Pfam" id="PF09720">
    <property type="entry name" value="Unstab_antitox"/>
    <property type="match status" value="1"/>
</dbReference>